<dbReference type="InterPro" id="IPR031322">
    <property type="entry name" value="Shikimate/glucono_kinase"/>
</dbReference>
<dbReference type="UniPathway" id="UPA00053">
    <property type="reaction ID" value="UER00088"/>
</dbReference>
<reference evidence="8 9" key="1">
    <citation type="submission" date="2016-12" db="EMBL/GenBank/DDBJ databases">
        <title>The draft genome sequence of Actinophytocola sp. 11-183.</title>
        <authorList>
            <person name="Wang W."/>
            <person name="Yuan L."/>
        </authorList>
    </citation>
    <scope>NUCLEOTIDE SEQUENCE [LARGE SCALE GENOMIC DNA]</scope>
    <source>
        <strain evidence="8 9">11-183</strain>
    </source>
</reference>
<comment type="similarity">
    <text evidence="7">Belongs to the shikimate kinase family.</text>
</comment>
<comment type="catalytic activity">
    <reaction evidence="7">
        <text>shikimate + ATP = 3-phosphoshikimate + ADP + H(+)</text>
        <dbReference type="Rhea" id="RHEA:13121"/>
        <dbReference type="ChEBI" id="CHEBI:15378"/>
        <dbReference type="ChEBI" id="CHEBI:30616"/>
        <dbReference type="ChEBI" id="CHEBI:36208"/>
        <dbReference type="ChEBI" id="CHEBI:145989"/>
        <dbReference type="ChEBI" id="CHEBI:456216"/>
        <dbReference type="EC" id="2.7.1.71"/>
    </reaction>
</comment>
<keyword evidence="2 7" id="KW-0808">Transferase</keyword>
<evidence type="ECO:0000256" key="3">
    <source>
        <dbReference type="ARBA" id="ARBA00022741"/>
    </source>
</evidence>
<comment type="caution">
    <text evidence="7">Lacks conserved residue(s) required for the propagation of feature annotation.</text>
</comment>
<name>A0A1Q8CYW2_9PSEU</name>
<comment type="subcellular location">
    <subcellularLocation>
        <location evidence="7">Cytoplasm</location>
    </subcellularLocation>
</comment>
<proteinExistence type="inferred from homology"/>
<comment type="subunit">
    <text evidence="7">Monomer.</text>
</comment>
<dbReference type="GO" id="GO:0005524">
    <property type="term" value="F:ATP binding"/>
    <property type="evidence" value="ECO:0007669"/>
    <property type="project" value="UniProtKB-UniRule"/>
</dbReference>
<dbReference type="OrthoDB" id="9800332at2"/>
<comment type="function">
    <text evidence="7">Catalyzes the specific phosphorylation of the 3-hydroxyl group of shikimic acid using ATP as a cosubstrate.</text>
</comment>
<dbReference type="STRING" id="1912961.BU204_01120"/>
<gene>
    <name evidence="7" type="primary">aroK</name>
    <name evidence="8" type="ORF">BU204_01120</name>
</gene>
<evidence type="ECO:0000313" key="8">
    <source>
        <dbReference type="EMBL" id="OLF19553.1"/>
    </source>
</evidence>
<dbReference type="GO" id="GO:0009073">
    <property type="term" value="P:aromatic amino acid family biosynthetic process"/>
    <property type="evidence" value="ECO:0007669"/>
    <property type="project" value="UniProtKB-KW"/>
</dbReference>
<feature type="binding site" evidence="7">
    <location>
        <position position="146"/>
    </location>
    <ligand>
        <name>substrate</name>
    </ligand>
</feature>
<sequence length="181" mass="19150">MSHLGGGHVSAQGPVLILVGPPGSGKSTVGRLAAEHLGVPFRDFDHDLEHAHGLPAGELVVRLGRERFQEAERELLTALLPEFTGVLALGGGTPTAPGVPELLAPFHVVFLDVDLEHLLRREGLVSLHPWLMPNPRAHLRELLKARRPVYTEVAAATVPTSGRAPAEVLADVLATLPAATG</sequence>
<dbReference type="GO" id="GO:0008652">
    <property type="term" value="P:amino acid biosynthetic process"/>
    <property type="evidence" value="ECO:0007669"/>
    <property type="project" value="UniProtKB-KW"/>
</dbReference>
<keyword evidence="7" id="KW-0479">Metal-binding</keyword>
<dbReference type="AlphaFoldDB" id="A0A1Q8CYW2"/>
<dbReference type="PRINTS" id="PR01100">
    <property type="entry name" value="SHIKIMTKNASE"/>
</dbReference>
<evidence type="ECO:0000313" key="9">
    <source>
        <dbReference type="Proteomes" id="UP000185596"/>
    </source>
</evidence>
<evidence type="ECO:0000256" key="5">
    <source>
        <dbReference type="ARBA" id="ARBA00022840"/>
    </source>
</evidence>
<feature type="binding site" evidence="7">
    <location>
        <begin position="23"/>
        <end position="28"/>
    </location>
    <ligand>
        <name>ATP</name>
        <dbReference type="ChEBI" id="CHEBI:30616"/>
    </ligand>
</feature>
<comment type="cofactor">
    <cofactor evidence="7">
        <name>Mg(2+)</name>
        <dbReference type="ChEBI" id="CHEBI:18420"/>
    </cofactor>
    <text evidence="7">Binds 1 Mg(2+) ion per subunit.</text>
</comment>
<dbReference type="EC" id="2.7.1.71" evidence="7"/>
<keyword evidence="7" id="KW-0963">Cytoplasm</keyword>
<evidence type="ECO:0000256" key="6">
    <source>
        <dbReference type="ARBA" id="ARBA00023141"/>
    </source>
</evidence>
<feature type="binding site" evidence="7">
    <location>
        <position position="91"/>
    </location>
    <ligand>
        <name>substrate</name>
    </ligand>
</feature>
<dbReference type="CDD" id="cd00464">
    <property type="entry name" value="SK"/>
    <property type="match status" value="1"/>
</dbReference>
<dbReference type="GO" id="GO:0004765">
    <property type="term" value="F:shikimate kinase activity"/>
    <property type="evidence" value="ECO:0007669"/>
    <property type="project" value="UniProtKB-UniRule"/>
</dbReference>
<comment type="pathway">
    <text evidence="7">Metabolic intermediate biosynthesis; chorismate biosynthesis; chorismate from D-erythrose 4-phosphate and phosphoenolpyruvate: step 5/7.</text>
</comment>
<feature type="binding site" evidence="7">
    <location>
        <position position="45"/>
    </location>
    <ligand>
        <name>substrate</name>
    </ligand>
</feature>
<dbReference type="GO" id="GO:0000287">
    <property type="term" value="F:magnesium ion binding"/>
    <property type="evidence" value="ECO:0007669"/>
    <property type="project" value="UniProtKB-UniRule"/>
</dbReference>
<dbReference type="PANTHER" id="PTHR21087">
    <property type="entry name" value="SHIKIMATE KINASE"/>
    <property type="match status" value="1"/>
</dbReference>
<dbReference type="Gene3D" id="3.40.50.300">
    <property type="entry name" value="P-loop containing nucleotide triphosphate hydrolases"/>
    <property type="match status" value="1"/>
</dbReference>
<dbReference type="GO" id="GO:0009423">
    <property type="term" value="P:chorismate biosynthetic process"/>
    <property type="evidence" value="ECO:0007669"/>
    <property type="project" value="UniProtKB-UniRule"/>
</dbReference>
<dbReference type="GO" id="GO:0005829">
    <property type="term" value="C:cytosol"/>
    <property type="evidence" value="ECO:0007669"/>
    <property type="project" value="TreeGrafter"/>
</dbReference>
<keyword evidence="4 7" id="KW-0418">Kinase</keyword>
<dbReference type="SUPFAM" id="SSF52540">
    <property type="entry name" value="P-loop containing nucleoside triphosphate hydrolases"/>
    <property type="match status" value="1"/>
</dbReference>
<dbReference type="InterPro" id="IPR027417">
    <property type="entry name" value="P-loop_NTPase"/>
</dbReference>
<comment type="caution">
    <text evidence="8">The sequence shown here is derived from an EMBL/GenBank/DDBJ whole genome shotgun (WGS) entry which is preliminary data.</text>
</comment>
<feature type="binding site" evidence="7">
    <location>
        <position position="27"/>
    </location>
    <ligand>
        <name>Mg(2+)</name>
        <dbReference type="ChEBI" id="CHEBI:18420"/>
    </ligand>
</feature>
<evidence type="ECO:0000256" key="7">
    <source>
        <dbReference type="HAMAP-Rule" id="MF_00109"/>
    </source>
</evidence>
<evidence type="ECO:0000256" key="4">
    <source>
        <dbReference type="ARBA" id="ARBA00022777"/>
    </source>
</evidence>
<dbReference type="HAMAP" id="MF_00109">
    <property type="entry name" value="Shikimate_kinase"/>
    <property type="match status" value="1"/>
</dbReference>
<accession>A0A1Q8CYW2</accession>
<dbReference type="Pfam" id="PF01202">
    <property type="entry name" value="SKI"/>
    <property type="match status" value="1"/>
</dbReference>
<feature type="binding site" evidence="7">
    <location>
        <position position="163"/>
    </location>
    <ligand>
        <name>ATP</name>
        <dbReference type="ChEBI" id="CHEBI:30616"/>
    </ligand>
</feature>
<evidence type="ECO:0000256" key="1">
    <source>
        <dbReference type="ARBA" id="ARBA00022605"/>
    </source>
</evidence>
<dbReference type="EMBL" id="MSIE01000001">
    <property type="protein sequence ID" value="OLF19553.1"/>
    <property type="molecule type" value="Genomic_DNA"/>
</dbReference>
<dbReference type="PANTHER" id="PTHR21087:SF16">
    <property type="entry name" value="SHIKIMATE KINASE 1, CHLOROPLASTIC"/>
    <property type="match status" value="1"/>
</dbReference>
<keyword evidence="7" id="KW-0460">Magnesium</keyword>
<keyword evidence="6 7" id="KW-0057">Aromatic amino acid biosynthesis</keyword>
<keyword evidence="5 7" id="KW-0067">ATP-binding</keyword>
<keyword evidence="3 7" id="KW-0547">Nucleotide-binding</keyword>
<keyword evidence="1 7" id="KW-0028">Amino-acid biosynthesis</keyword>
<protein>
    <recommendedName>
        <fullName evidence="7">Shikimate kinase</fullName>
        <shortName evidence="7">SK</shortName>
        <ecNumber evidence="7">2.7.1.71</ecNumber>
    </recommendedName>
</protein>
<evidence type="ECO:0000256" key="2">
    <source>
        <dbReference type="ARBA" id="ARBA00022679"/>
    </source>
</evidence>
<keyword evidence="9" id="KW-1185">Reference proteome</keyword>
<organism evidence="8 9">
    <name type="scientific">Actinophytocola xanthii</name>
    <dbReference type="NCBI Taxonomy" id="1912961"/>
    <lineage>
        <taxon>Bacteria</taxon>
        <taxon>Bacillati</taxon>
        <taxon>Actinomycetota</taxon>
        <taxon>Actinomycetes</taxon>
        <taxon>Pseudonocardiales</taxon>
        <taxon>Pseudonocardiaceae</taxon>
    </lineage>
</organism>
<dbReference type="InterPro" id="IPR000623">
    <property type="entry name" value="Shikimate_kinase/TSH1"/>
</dbReference>
<dbReference type="Proteomes" id="UP000185596">
    <property type="component" value="Unassembled WGS sequence"/>
</dbReference>